<keyword evidence="12" id="KW-1185">Reference proteome</keyword>
<gene>
    <name evidence="11" type="ORF">ONE63_007339</name>
</gene>
<evidence type="ECO:0000256" key="10">
    <source>
        <dbReference type="SAM" id="SignalP"/>
    </source>
</evidence>
<dbReference type="EMBL" id="JAPTSV010000004">
    <property type="protein sequence ID" value="KAJ1528972.1"/>
    <property type="molecule type" value="Genomic_DNA"/>
</dbReference>
<name>A0AAV7XSH9_9NEOP</name>
<comment type="caution">
    <text evidence="11">The sequence shown here is derived from an EMBL/GenBank/DDBJ whole genome shotgun (WGS) entry which is preliminary data.</text>
</comment>
<evidence type="ECO:0000256" key="3">
    <source>
        <dbReference type="ARBA" id="ARBA00022692"/>
    </source>
</evidence>
<proteinExistence type="predicted"/>
<feature type="chain" id="PRO_5043765002" evidence="10">
    <location>
        <begin position="17"/>
        <end position="586"/>
    </location>
</feature>
<dbReference type="Proteomes" id="UP001075354">
    <property type="component" value="Chromosome 4"/>
</dbReference>
<evidence type="ECO:0000256" key="8">
    <source>
        <dbReference type="SAM" id="MobiDB-lite"/>
    </source>
</evidence>
<feature type="signal peptide" evidence="10">
    <location>
        <begin position="1"/>
        <end position="16"/>
    </location>
</feature>
<evidence type="ECO:0000256" key="2">
    <source>
        <dbReference type="ARBA" id="ARBA00022475"/>
    </source>
</evidence>
<accession>A0AAV7XSH9</accession>
<organism evidence="11 12">
    <name type="scientific">Megalurothrips usitatus</name>
    <name type="common">bean blossom thrips</name>
    <dbReference type="NCBI Taxonomy" id="439358"/>
    <lineage>
        <taxon>Eukaryota</taxon>
        <taxon>Metazoa</taxon>
        <taxon>Ecdysozoa</taxon>
        <taxon>Arthropoda</taxon>
        <taxon>Hexapoda</taxon>
        <taxon>Insecta</taxon>
        <taxon>Pterygota</taxon>
        <taxon>Neoptera</taxon>
        <taxon>Paraneoptera</taxon>
        <taxon>Thysanoptera</taxon>
        <taxon>Terebrantia</taxon>
        <taxon>Thripoidea</taxon>
        <taxon>Thripidae</taxon>
        <taxon>Megalurothrips</taxon>
    </lineage>
</organism>
<evidence type="ECO:0000256" key="9">
    <source>
        <dbReference type="SAM" id="Phobius"/>
    </source>
</evidence>
<evidence type="ECO:0000256" key="6">
    <source>
        <dbReference type="ARBA" id="ARBA00023170"/>
    </source>
</evidence>
<evidence type="ECO:0000256" key="7">
    <source>
        <dbReference type="ARBA" id="ARBA00023180"/>
    </source>
</evidence>
<comment type="subcellular location">
    <subcellularLocation>
        <location evidence="1">Cell membrane</location>
        <topology evidence="1">Multi-pass membrane protein</topology>
    </subcellularLocation>
</comment>
<keyword evidence="5 9" id="KW-0472">Membrane</keyword>
<keyword evidence="4 9" id="KW-1133">Transmembrane helix</keyword>
<keyword evidence="10" id="KW-0732">Signal</keyword>
<dbReference type="PANTHER" id="PTHR42643">
    <property type="entry name" value="IONOTROPIC RECEPTOR 20A-RELATED"/>
    <property type="match status" value="1"/>
</dbReference>
<reference evidence="11" key="1">
    <citation type="submission" date="2022-12" db="EMBL/GenBank/DDBJ databases">
        <title>Chromosome-level genome assembly of the bean flower thrips Megalurothrips usitatus.</title>
        <authorList>
            <person name="Ma L."/>
            <person name="Liu Q."/>
            <person name="Li H."/>
            <person name="Cai W."/>
        </authorList>
    </citation>
    <scope>NUCLEOTIDE SEQUENCE</scope>
    <source>
        <strain evidence="11">Cailab_2022a</strain>
    </source>
</reference>
<keyword evidence="2" id="KW-1003">Cell membrane</keyword>
<evidence type="ECO:0000313" key="12">
    <source>
        <dbReference type="Proteomes" id="UP001075354"/>
    </source>
</evidence>
<feature type="transmembrane region" description="Helical" evidence="9">
    <location>
        <begin position="359"/>
        <end position="377"/>
    </location>
</feature>
<dbReference type="InterPro" id="IPR052192">
    <property type="entry name" value="Insect_Ionotropic_Sensory_Rcpt"/>
</dbReference>
<dbReference type="GO" id="GO:0005886">
    <property type="term" value="C:plasma membrane"/>
    <property type="evidence" value="ECO:0007669"/>
    <property type="project" value="UniProtKB-SubCell"/>
</dbReference>
<keyword evidence="6" id="KW-0675">Receptor</keyword>
<dbReference type="PANTHER" id="PTHR42643:SF24">
    <property type="entry name" value="IONOTROPIC RECEPTOR 60A"/>
    <property type="match status" value="1"/>
</dbReference>
<keyword evidence="3 9" id="KW-0812">Transmembrane</keyword>
<keyword evidence="7" id="KW-0325">Glycoprotein</keyword>
<evidence type="ECO:0000313" key="11">
    <source>
        <dbReference type="EMBL" id="KAJ1528972.1"/>
    </source>
</evidence>
<sequence>MCRVLLCVALPALAAALTPLAPPGPRRPPQADCALALLRPHLQHGGTQHLLILALDGWVDDAFVGQLAAHVAFSVVSDLQRVPTVNEHINDIVFVAARISLRPERHLPRYFVRTVIWYTVGSGLTYPQWIAPPLTRLVVTSSATGETRVFYDQVTFERAALKASRRWSASEAASGSCGRGPVLFPPPCLSWRPPADGAAGMVAYVIVPPVLQSWTRAVRLVLDILHRRHQFVIKSGVAASPVMIDAFHVFSECRVYLLSTWFPVTSCNLKNHRTSVEFPWESSYLMVVVPAGMGRGRSPLHRLTDPFTLPMWMATAAVAMATALVLWLLKLRVGAAVLQALAPLLAQPPPAAVSGQPRFVMGAWLLVAVVVAAAYQGRLLSELTVPDPAAQINSLEELNASGLPVYTRFDIYPPGDTQGDASGALVPKLLPSHDLDLEATARSIAEHRNAAAIWDSQHVPAVPVDIASKLHVFRLPGVRVLRTLLETTEGSPMELPIRRVLGRLRAAGVLPFSAARPWKTRPQCGEADVSALSLQHLIPPFVVLGVGLVAAVVLFMAEKLNDRRRTNPVQGVSRSRCYGDSVAPRL</sequence>
<protein>
    <submittedName>
        <fullName evidence="11">Uncharacterized protein</fullName>
    </submittedName>
</protein>
<feature type="transmembrane region" description="Helical" evidence="9">
    <location>
        <begin position="309"/>
        <end position="329"/>
    </location>
</feature>
<dbReference type="Gene3D" id="1.10.287.70">
    <property type="match status" value="1"/>
</dbReference>
<evidence type="ECO:0000256" key="1">
    <source>
        <dbReference type="ARBA" id="ARBA00004651"/>
    </source>
</evidence>
<dbReference type="AlphaFoldDB" id="A0AAV7XSH9"/>
<feature type="region of interest" description="Disordered" evidence="8">
    <location>
        <begin position="566"/>
        <end position="586"/>
    </location>
</feature>
<evidence type="ECO:0000256" key="4">
    <source>
        <dbReference type="ARBA" id="ARBA00022989"/>
    </source>
</evidence>
<evidence type="ECO:0000256" key="5">
    <source>
        <dbReference type="ARBA" id="ARBA00023136"/>
    </source>
</evidence>
<feature type="transmembrane region" description="Helical" evidence="9">
    <location>
        <begin position="537"/>
        <end position="557"/>
    </location>
</feature>